<proteinExistence type="predicted"/>
<organism evidence="1 2">
    <name type="scientific">Salmonella enterica I</name>
    <dbReference type="NCBI Taxonomy" id="59201"/>
    <lineage>
        <taxon>Bacteria</taxon>
        <taxon>Pseudomonadati</taxon>
        <taxon>Pseudomonadota</taxon>
        <taxon>Gammaproteobacteria</taxon>
        <taxon>Enterobacterales</taxon>
        <taxon>Enterobacteriaceae</taxon>
        <taxon>Salmonella</taxon>
    </lineage>
</organism>
<dbReference type="AlphaFoldDB" id="A0A3S5DN12"/>
<evidence type="ECO:0000313" key="2">
    <source>
        <dbReference type="Proteomes" id="UP000269208"/>
    </source>
</evidence>
<gene>
    <name evidence="1" type="ORF">NCTC6754_06811</name>
</gene>
<dbReference type="Proteomes" id="UP000269208">
    <property type="component" value="Chromosome"/>
</dbReference>
<dbReference type="EMBL" id="LR134190">
    <property type="protein sequence ID" value="VEB61165.1"/>
    <property type="molecule type" value="Genomic_DNA"/>
</dbReference>
<name>A0A3S5DN12_SALET</name>
<sequence>MSQVFAGNRVRFAHTTCGDFVRRNTFGDQVINNRLSTFLGQTLVVSVRTDTVSEAQNDNGTVFRIQVAQLAVQLIQSLLAFRLQGRFVEVEQYVRLQSEVLGLYFRSRSWCRSYYRSSFLLAETVGKHLRSAGRCPDGCRWCWHHRCC</sequence>
<evidence type="ECO:0000313" key="1">
    <source>
        <dbReference type="EMBL" id="VEB61165.1"/>
    </source>
</evidence>
<protein>
    <submittedName>
        <fullName evidence="1">Uncharacterized protein</fullName>
    </submittedName>
</protein>
<accession>A0A3S5DN12</accession>
<reference evidence="1 2" key="1">
    <citation type="submission" date="2018-12" db="EMBL/GenBank/DDBJ databases">
        <authorList>
            <consortium name="Pathogen Informatics"/>
        </authorList>
    </citation>
    <scope>NUCLEOTIDE SEQUENCE [LARGE SCALE GENOMIC DNA]</scope>
    <source>
        <strain evidence="1 2">NCTC6754</strain>
    </source>
</reference>